<name>A0A9D1NXY3_9FIRM</name>
<evidence type="ECO:0000313" key="1">
    <source>
        <dbReference type="EMBL" id="HIV22627.1"/>
    </source>
</evidence>
<evidence type="ECO:0000313" key="2">
    <source>
        <dbReference type="Proteomes" id="UP000886889"/>
    </source>
</evidence>
<reference evidence="1" key="2">
    <citation type="journal article" date="2021" name="PeerJ">
        <title>Extensive microbial diversity within the chicken gut microbiome revealed by metagenomics and culture.</title>
        <authorList>
            <person name="Gilroy R."/>
            <person name="Ravi A."/>
            <person name="Getino M."/>
            <person name="Pursley I."/>
            <person name="Horton D.L."/>
            <person name="Alikhan N.F."/>
            <person name="Baker D."/>
            <person name="Gharbi K."/>
            <person name="Hall N."/>
            <person name="Watson M."/>
            <person name="Adriaenssens E.M."/>
            <person name="Foster-Nyarko E."/>
            <person name="Jarju S."/>
            <person name="Secka A."/>
            <person name="Antonio M."/>
            <person name="Oren A."/>
            <person name="Chaudhuri R.R."/>
            <person name="La Ragione R."/>
            <person name="Hildebrand F."/>
            <person name="Pallen M.J."/>
        </authorList>
    </citation>
    <scope>NUCLEOTIDE SEQUENCE</scope>
    <source>
        <strain evidence="1">ChiBcec6-7307</strain>
    </source>
</reference>
<protein>
    <recommendedName>
        <fullName evidence="3">AAA domain-containing protein</fullName>
    </recommendedName>
</protein>
<evidence type="ECO:0008006" key="3">
    <source>
        <dbReference type="Google" id="ProtNLM"/>
    </source>
</evidence>
<proteinExistence type="predicted"/>
<dbReference type="Proteomes" id="UP000886889">
    <property type="component" value="Unassembled WGS sequence"/>
</dbReference>
<sequence length="56" mass="6488">MERKIYKTLTDWKKNSAGKTALLVDGARRVGKRYIAAKFAKTAYKSYILIDFNIFI</sequence>
<dbReference type="EMBL" id="DVOS01000022">
    <property type="protein sequence ID" value="HIV22627.1"/>
    <property type="molecule type" value="Genomic_DNA"/>
</dbReference>
<reference evidence="1" key="1">
    <citation type="submission" date="2020-10" db="EMBL/GenBank/DDBJ databases">
        <authorList>
            <person name="Gilroy R."/>
        </authorList>
    </citation>
    <scope>NUCLEOTIDE SEQUENCE</scope>
    <source>
        <strain evidence="1">ChiBcec6-7307</strain>
    </source>
</reference>
<gene>
    <name evidence="1" type="ORF">IAC80_01675</name>
</gene>
<comment type="caution">
    <text evidence="1">The sequence shown here is derived from an EMBL/GenBank/DDBJ whole genome shotgun (WGS) entry which is preliminary data.</text>
</comment>
<dbReference type="AlphaFoldDB" id="A0A9D1NXY3"/>
<accession>A0A9D1NXY3</accession>
<organism evidence="1 2">
    <name type="scientific">Candidatus Merdiplasma excrementigallinarum</name>
    <dbReference type="NCBI Taxonomy" id="2840864"/>
    <lineage>
        <taxon>Bacteria</taxon>
        <taxon>Bacillati</taxon>
        <taxon>Bacillota</taxon>
        <taxon>Clostridia</taxon>
        <taxon>Lachnospirales</taxon>
        <taxon>Lachnospiraceae</taxon>
        <taxon>Lachnospiraceae incertae sedis</taxon>
        <taxon>Candidatus Merdiplasma</taxon>
    </lineage>
</organism>